<reference evidence="12 13" key="1">
    <citation type="submission" date="2020-03" db="EMBL/GenBank/DDBJ databases">
        <title>Two novel Motilibacter sp.</title>
        <authorList>
            <person name="Liu S."/>
        </authorList>
    </citation>
    <scope>NUCLEOTIDE SEQUENCE [LARGE SCALE GENOMIC DNA]</scope>
    <source>
        <strain evidence="12 13">E257</strain>
    </source>
</reference>
<feature type="transmembrane region" description="Helical" evidence="9">
    <location>
        <begin position="232"/>
        <end position="249"/>
    </location>
</feature>
<dbReference type="PROSITE" id="PS51012">
    <property type="entry name" value="ABC_TM2"/>
    <property type="match status" value="1"/>
</dbReference>
<protein>
    <recommendedName>
        <fullName evidence="9">Transport permease protein</fullName>
    </recommendedName>
</protein>
<evidence type="ECO:0000256" key="4">
    <source>
        <dbReference type="ARBA" id="ARBA00022475"/>
    </source>
</evidence>
<dbReference type="PANTHER" id="PTHR30413">
    <property type="entry name" value="INNER MEMBRANE TRANSPORT PERMEASE"/>
    <property type="match status" value="1"/>
</dbReference>
<feature type="domain" description="ABC transmembrane type-2" evidence="11">
    <location>
        <begin position="65"/>
        <end position="284"/>
    </location>
</feature>
<keyword evidence="6 9" id="KW-0812">Transmembrane</keyword>
<feature type="compositionally biased region" description="Basic and acidic residues" evidence="10">
    <location>
        <begin position="12"/>
        <end position="23"/>
    </location>
</feature>
<dbReference type="RefSeq" id="WP_166283913.1">
    <property type="nucleotide sequence ID" value="NZ_JAANNP010000032.1"/>
</dbReference>
<proteinExistence type="inferred from homology"/>
<sequence>MSISATPSDAATRPDDYSPERHVYEPHRAGMPKFGPYVRQLWHRRSFLWELSRSNLRTANQNTALGQLWLVLNPLLLGAVYFLLVNILRGGEHPDNFFPHLLAGLFAYYFVSGSMTAGARSVTSGGRLILNTAFPRLLLPLSSTLTAFLRFLPTLVVYAVVHVVNGVDVGPHLLLAVPMIVELALFAAGAAFLVATLHVYFRDTAAFLPYFVRIWLYLSPVLYFPEQMYDRLGALSYVNPLYFLLGGWTEVLVEGTIPSATMLLGGAAWSVGLFVIGATFLVSREREFAVRL</sequence>
<evidence type="ECO:0000256" key="5">
    <source>
        <dbReference type="ARBA" id="ARBA00022519"/>
    </source>
</evidence>
<dbReference type="PANTHER" id="PTHR30413:SF8">
    <property type="entry name" value="TRANSPORT PERMEASE PROTEIN"/>
    <property type="match status" value="1"/>
</dbReference>
<feature type="transmembrane region" description="Helical" evidence="9">
    <location>
        <begin position="173"/>
        <end position="201"/>
    </location>
</feature>
<gene>
    <name evidence="12" type="ORF">G9H71_16995</name>
</gene>
<evidence type="ECO:0000256" key="9">
    <source>
        <dbReference type="RuleBase" id="RU361157"/>
    </source>
</evidence>
<name>A0ABX0GWX7_9ACTN</name>
<evidence type="ECO:0000256" key="10">
    <source>
        <dbReference type="SAM" id="MobiDB-lite"/>
    </source>
</evidence>
<comment type="caution">
    <text evidence="12">The sequence shown here is derived from an EMBL/GenBank/DDBJ whole genome shotgun (WGS) entry which is preliminary data.</text>
</comment>
<evidence type="ECO:0000256" key="1">
    <source>
        <dbReference type="ARBA" id="ARBA00004429"/>
    </source>
</evidence>
<dbReference type="InterPro" id="IPR013525">
    <property type="entry name" value="ABC2_TM"/>
</dbReference>
<evidence type="ECO:0000256" key="6">
    <source>
        <dbReference type="ARBA" id="ARBA00022692"/>
    </source>
</evidence>
<accession>A0ABX0GWX7</accession>
<evidence type="ECO:0000256" key="3">
    <source>
        <dbReference type="ARBA" id="ARBA00022448"/>
    </source>
</evidence>
<dbReference type="Pfam" id="PF01061">
    <property type="entry name" value="ABC2_membrane"/>
    <property type="match status" value="1"/>
</dbReference>
<keyword evidence="7 9" id="KW-1133">Transmembrane helix</keyword>
<evidence type="ECO:0000313" key="12">
    <source>
        <dbReference type="EMBL" id="NHC15478.1"/>
    </source>
</evidence>
<feature type="transmembrane region" description="Helical" evidence="9">
    <location>
        <begin position="64"/>
        <end position="85"/>
    </location>
</feature>
<evidence type="ECO:0000256" key="8">
    <source>
        <dbReference type="ARBA" id="ARBA00023136"/>
    </source>
</evidence>
<comment type="subcellular location">
    <subcellularLocation>
        <location evidence="1">Cell inner membrane</location>
        <topology evidence="1">Multi-pass membrane protein</topology>
    </subcellularLocation>
    <subcellularLocation>
        <location evidence="9">Cell membrane</location>
        <topology evidence="9">Multi-pass membrane protein</topology>
    </subcellularLocation>
</comment>
<evidence type="ECO:0000313" key="13">
    <source>
        <dbReference type="Proteomes" id="UP000800981"/>
    </source>
</evidence>
<evidence type="ECO:0000256" key="7">
    <source>
        <dbReference type="ARBA" id="ARBA00022989"/>
    </source>
</evidence>
<comment type="similarity">
    <text evidence="2 9">Belongs to the ABC-2 integral membrane protein family.</text>
</comment>
<feature type="region of interest" description="Disordered" evidence="10">
    <location>
        <begin position="1"/>
        <end position="23"/>
    </location>
</feature>
<feature type="transmembrane region" description="Helical" evidence="9">
    <location>
        <begin position="97"/>
        <end position="117"/>
    </location>
</feature>
<dbReference type="InterPro" id="IPR047817">
    <property type="entry name" value="ABC2_TM_bact-type"/>
</dbReference>
<feature type="transmembrane region" description="Helical" evidence="9">
    <location>
        <begin position="207"/>
        <end position="225"/>
    </location>
</feature>
<keyword evidence="8 9" id="KW-0472">Membrane</keyword>
<evidence type="ECO:0000256" key="2">
    <source>
        <dbReference type="ARBA" id="ARBA00007783"/>
    </source>
</evidence>
<keyword evidence="4 9" id="KW-1003">Cell membrane</keyword>
<feature type="transmembrane region" description="Helical" evidence="9">
    <location>
        <begin position="137"/>
        <end position="161"/>
    </location>
</feature>
<feature type="transmembrane region" description="Helical" evidence="9">
    <location>
        <begin position="261"/>
        <end position="282"/>
    </location>
</feature>
<dbReference type="EMBL" id="JAANNP010000032">
    <property type="protein sequence ID" value="NHC15478.1"/>
    <property type="molecule type" value="Genomic_DNA"/>
</dbReference>
<keyword evidence="3 9" id="KW-0813">Transport</keyword>
<evidence type="ECO:0000259" key="11">
    <source>
        <dbReference type="PROSITE" id="PS51012"/>
    </source>
</evidence>
<dbReference type="Proteomes" id="UP000800981">
    <property type="component" value="Unassembled WGS sequence"/>
</dbReference>
<organism evidence="12 13">
    <name type="scientific">Motilibacter deserti</name>
    <dbReference type="NCBI Taxonomy" id="2714956"/>
    <lineage>
        <taxon>Bacteria</taxon>
        <taxon>Bacillati</taxon>
        <taxon>Actinomycetota</taxon>
        <taxon>Actinomycetes</taxon>
        <taxon>Motilibacterales</taxon>
        <taxon>Motilibacteraceae</taxon>
        <taxon>Motilibacter</taxon>
    </lineage>
</organism>
<keyword evidence="13" id="KW-1185">Reference proteome</keyword>
<keyword evidence="5" id="KW-0997">Cell inner membrane</keyword>